<dbReference type="EMBL" id="JAATNW010000004">
    <property type="protein sequence ID" value="NMH60065.1"/>
    <property type="molecule type" value="Genomic_DNA"/>
</dbReference>
<reference evidence="2 3" key="1">
    <citation type="submission" date="2020-03" db="EMBL/GenBank/DDBJ databases">
        <title>Alteromonas ponticola sp. nov., isolated from seawater.</title>
        <authorList>
            <person name="Yoon J.-H."/>
            <person name="Kim Y.-O."/>
        </authorList>
    </citation>
    <scope>NUCLEOTIDE SEQUENCE [LARGE SCALE GENOMIC DNA]</scope>
    <source>
        <strain evidence="2 3">MYP5</strain>
    </source>
</reference>
<keyword evidence="1" id="KW-0732">Signal</keyword>
<gene>
    <name evidence="2" type="ORF">HCJ96_08555</name>
</gene>
<comment type="caution">
    <text evidence="2">The sequence shown here is derived from an EMBL/GenBank/DDBJ whole genome shotgun (WGS) entry which is preliminary data.</text>
</comment>
<feature type="signal peptide" evidence="1">
    <location>
        <begin position="1"/>
        <end position="23"/>
    </location>
</feature>
<dbReference type="SUPFAM" id="SSF54427">
    <property type="entry name" value="NTF2-like"/>
    <property type="match status" value="1"/>
</dbReference>
<dbReference type="RefSeq" id="WP_169210623.1">
    <property type="nucleotide sequence ID" value="NZ_JAATNW010000004.1"/>
</dbReference>
<dbReference type="InterPro" id="IPR032710">
    <property type="entry name" value="NTF2-like_dom_sf"/>
</dbReference>
<evidence type="ECO:0008006" key="4">
    <source>
        <dbReference type="Google" id="ProtNLM"/>
    </source>
</evidence>
<evidence type="ECO:0000313" key="3">
    <source>
        <dbReference type="Proteomes" id="UP000709336"/>
    </source>
</evidence>
<dbReference type="Proteomes" id="UP000709336">
    <property type="component" value="Unassembled WGS sequence"/>
</dbReference>
<dbReference type="Gene3D" id="3.10.450.50">
    <property type="match status" value="1"/>
</dbReference>
<feature type="chain" id="PRO_5046757460" description="Nuclear transport factor 2 family protein" evidence="1">
    <location>
        <begin position="24"/>
        <end position="146"/>
    </location>
</feature>
<accession>A0ABX1R0S9</accession>
<evidence type="ECO:0000256" key="1">
    <source>
        <dbReference type="SAM" id="SignalP"/>
    </source>
</evidence>
<keyword evidence="3" id="KW-1185">Reference proteome</keyword>
<name>A0ABX1R0S9_9ALTE</name>
<evidence type="ECO:0000313" key="2">
    <source>
        <dbReference type="EMBL" id="NMH60065.1"/>
    </source>
</evidence>
<sequence>MGHQNIKVIALFVIGFCAFSASAKNPVDKQIHTSLLAEQAAFGNNCDEAAIFLADNVSWHVEGATKTKPELIKLCHLISQRKGMPPRKVINHKANALNAEAGYTVSTYSTGKQGERVQVVTKVWYKRENQWQIVHAQESTSLKDAN</sequence>
<organism evidence="2 3">
    <name type="scientific">Alteromonas ponticola</name>
    <dbReference type="NCBI Taxonomy" id="2720613"/>
    <lineage>
        <taxon>Bacteria</taxon>
        <taxon>Pseudomonadati</taxon>
        <taxon>Pseudomonadota</taxon>
        <taxon>Gammaproteobacteria</taxon>
        <taxon>Alteromonadales</taxon>
        <taxon>Alteromonadaceae</taxon>
        <taxon>Alteromonas/Salinimonas group</taxon>
        <taxon>Alteromonas</taxon>
    </lineage>
</organism>
<protein>
    <recommendedName>
        <fullName evidence="4">Nuclear transport factor 2 family protein</fullName>
    </recommendedName>
</protein>
<proteinExistence type="predicted"/>